<evidence type="ECO:0000313" key="15">
    <source>
        <dbReference type="Proteomes" id="UP000468650"/>
    </source>
</evidence>
<sequence>MRKLLTSGLLVASVLTHAQSDENLIQQVDVFGEKAPSNLFEGQHIEILTAEQIEASAVKSINELLEYASAVDVRQRGPYDVQADVSVRGGTFDQTLILLNGVPMNDPQTGHHNMNLPISIDEIERIEVLHGGASHRYGPYAFSGAINIITKSPNTDQVYVEAEGGEYAYFGGSFGASHRFSESLSARVGANYAESDGYLNNTDFARRNVNAELRYSKEDLVLNLQGGYNNKGFGAQNFYTSAFPNQYEATSTLFGSLNGTYTTGEFLFNFNAYVRNHTDRFELYRETGDGWYEYDESASLYIRGNDTAASWYAGPNFHRSSVKGGELNAVHQSILGKTLVGFDLRNEDIISNNLGMDMETPIEVPGTRFNYTKSDNRTNSGIFLHHRIDVENWTVSGSVRYNMNTAFGNTWLPGFEVAFRIPNSGKVYASYNRSFRLPTFTDLYYSLGGAQGSIDLQPEYSHNYEIGYKGRAKYVSAQASLFLRDGTNMIDWVVLPSDSTGTLRAQNITELTIYGVDGDINFHVGEFTKNYLKNIRLSAAFLNSPTGEFDFQSLYVLDFLAAKVSLGVTHEFGYGFGLSWQVTGQDRLGSYNDFGTGQVTPYAPVVLVDARLSWTSDQWMVFVDGNNLLDRVYQDRGNVLQPGRWVRGGVRYSFQY</sequence>
<evidence type="ECO:0000256" key="6">
    <source>
        <dbReference type="ARBA" id="ARBA00023077"/>
    </source>
</evidence>
<keyword evidence="6 11" id="KW-0798">TonB box</keyword>
<dbReference type="InterPro" id="IPR037066">
    <property type="entry name" value="Plug_dom_sf"/>
</dbReference>
<dbReference type="InterPro" id="IPR036942">
    <property type="entry name" value="Beta-barrel_TonB_sf"/>
</dbReference>
<evidence type="ECO:0000256" key="4">
    <source>
        <dbReference type="ARBA" id="ARBA00022692"/>
    </source>
</evidence>
<dbReference type="InterPro" id="IPR039426">
    <property type="entry name" value="TonB-dep_rcpt-like"/>
</dbReference>
<dbReference type="Pfam" id="PF00593">
    <property type="entry name" value="TonB_dep_Rec_b-barrel"/>
    <property type="match status" value="1"/>
</dbReference>
<dbReference type="Proteomes" id="UP000468650">
    <property type="component" value="Unassembled WGS sequence"/>
</dbReference>
<evidence type="ECO:0000256" key="1">
    <source>
        <dbReference type="ARBA" id="ARBA00004571"/>
    </source>
</evidence>
<keyword evidence="5" id="KW-0732">Signal</keyword>
<feature type="domain" description="TonB-dependent receptor-like beta-barrel" evidence="12">
    <location>
        <begin position="201"/>
        <end position="628"/>
    </location>
</feature>
<keyword evidence="4 10" id="KW-0812">Transmembrane</keyword>
<evidence type="ECO:0000259" key="13">
    <source>
        <dbReference type="Pfam" id="PF07715"/>
    </source>
</evidence>
<keyword evidence="9 10" id="KW-0998">Cell outer membrane</keyword>
<evidence type="ECO:0000256" key="5">
    <source>
        <dbReference type="ARBA" id="ARBA00022729"/>
    </source>
</evidence>
<keyword evidence="8 14" id="KW-0675">Receptor</keyword>
<reference evidence="14 15" key="1">
    <citation type="submission" date="2019-09" db="EMBL/GenBank/DDBJ databases">
        <title>Genomes of family Cryomorphaceae.</title>
        <authorList>
            <person name="Bowman J.P."/>
        </authorList>
    </citation>
    <scope>NUCLEOTIDE SEQUENCE [LARGE SCALE GENOMIC DNA]</scope>
    <source>
        <strain evidence="14 15">LMG 25704</strain>
    </source>
</reference>
<dbReference type="RefSeq" id="WP_151666737.1">
    <property type="nucleotide sequence ID" value="NZ_WBVO01000002.1"/>
</dbReference>
<dbReference type="Pfam" id="PF07715">
    <property type="entry name" value="Plug"/>
    <property type="match status" value="1"/>
</dbReference>
<evidence type="ECO:0000256" key="3">
    <source>
        <dbReference type="ARBA" id="ARBA00022452"/>
    </source>
</evidence>
<comment type="similarity">
    <text evidence="10 11">Belongs to the TonB-dependent receptor family.</text>
</comment>
<protein>
    <submittedName>
        <fullName evidence="14">TonB-dependent receptor</fullName>
    </submittedName>
</protein>
<name>A0A6N6RKY2_9FLAO</name>
<comment type="subcellular location">
    <subcellularLocation>
        <location evidence="1 10">Cell outer membrane</location>
        <topology evidence="1 10">Multi-pass membrane protein</topology>
    </subcellularLocation>
</comment>
<dbReference type="GO" id="GO:0015344">
    <property type="term" value="F:siderophore uptake transmembrane transporter activity"/>
    <property type="evidence" value="ECO:0007669"/>
    <property type="project" value="TreeGrafter"/>
</dbReference>
<dbReference type="OrthoDB" id="9758472at2"/>
<evidence type="ECO:0000256" key="11">
    <source>
        <dbReference type="RuleBase" id="RU003357"/>
    </source>
</evidence>
<dbReference type="PANTHER" id="PTHR30069:SF29">
    <property type="entry name" value="HEMOGLOBIN AND HEMOGLOBIN-HAPTOGLOBIN-BINDING PROTEIN 1-RELATED"/>
    <property type="match status" value="1"/>
</dbReference>
<dbReference type="GO" id="GO:0009279">
    <property type="term" value="C:cell outer membrane"/>
    <property type="evidence" value="ECO:0007669"/>
    <property type="project" value="UniProtKB-SubCell"/>
</dbReference>
<dbReference type="GO" id="GO:0044718">
    <property type="term" value="P:siderophore transmembrane transport"/>
    <property type="evidence" value="ECO:0007669"/>
    <property type="project" value="TreeGrafter"/>
</dbReference>
<evidence type="ECO:0000256" key="7">
    <source>
        <dbReference type="ARBA" id="ARBA00023136"/>
    </source>
</evidence>
<dbReference type="PROSITE" id="PS52016">
    <property type="entry name" value="TONB_DEPENDENT_REC_3"/>
    <property type="match status" value="1"/>
</dbReference>
<evidence type="ECO:0000256" key="8">
    <source>
        <dbReference type="ARBA" id="ARBA00023170"/>
    </source>
</evidence>
<keyword evidence="2 10" id="KW-0813">Transport</keyword>
<dbReference type="Gene3D" id="2.170.130.10">
    <property type="entry name" value="TonB-dependent receptor, plug domain"/>
    <property type="match status" value="1"/>
</dbReference>
<dbReference type="AlphaFoldDB" id="A0A6N6RKY2"/>
<dbReference type="Gene3D" id="2.40.170.20">
    <property type="entry name" value="TonB-dependent receptor, beta-barrel domain"/>
    <property type="match status" value="1"/>
</dbReference>
<evidence type="ECO:0000313" key="14">
    <source>
        <dbReference type="EMBL" id="KAB2814069.1"/>
    </source>
</evidence>
<dbReference type="SUPFAM" id="SSF56935">
    <property type="entry name" value="Porins"/>
    <property type="match status" value="1"/>
</dbReference>
<comment type="caution">
    <text evidence="14">The sequence shown here is derived from an EMBL/GenBank/DDBJ whole genome shotgun (WGS) entry which is preliminary data.</text>
</comment>
<gene>
    <name evidence="14" type="ORF">F8C67_05145</name>
</gene>
<accession>A0A6N6RKY2</accession>
<dbReference type="InterPro" id="IPR012910">
    <property type="entry name" value="Plug_dom"/>
</dbReference>
<evidence type="ECO:0000259" key="12">
    <source>
        <dbReference type="Pfam" id="PF00593"/>
    </source>
</evidence>
<evidence type="ECO:0000256" key="10">
    <source>
        <dbReference type="PROSITE-ProRule" id="PRU01360"/>
    </source>
</evidence>
<dbReference type="PANTHER" id="PTHR30069">
    <property type="entry name" value="TONB-DEPENDENT OUTER MEMBRANE RECEPTOR"/>
    <property type="match status" value="1"/>
</dbReference>
<keyword evidence="15" id="KW-1185">Reference proteome</keyword>
<feature type="domain" description="TonB-dependent receptor plug" evidence="13">
    <location>
        <begin position="43"/>
        <end position="145"/>
    </location>
</feature>
<dbReference type="EMBL" id="WBVO01000002">
    <property type="protein sequence ID" value="KAB2814069.1"/>
    <property type="molecule type" value="Genomic_DNA"/>
</dbReference>
<evidence type="ECO:0000256" key="2">
    <source>
        <dbReference type="ARBA" id="ARBA00022448"/>
    </source>
</evidence>
<proteinExistence type="inferred from homology"/>
<organism evidence="14 15">
    <name type="scientific">Phaeocystidibacter luteus</name>
    <dbReference type="NCBI Taxonomy" id="911197"/>
    <lineage>
        <taxon>Bacteria</taxon>
        <taxon>Pseudomonadati</taxon>
        <taxon>Bacteroidota</taxon>
        <taxon>Flavobacteriia</taxon>
        <taxon>Flavobacteriales</taxon>
        <taxon>Phaeocystidibacteraceae</taxon>
        <taxon>Phaeocystidibacter</taxon>
    </lineage>
</organism>
<dbReference type="InterPro" id="IPR000531">
    <property type="entry name" value="Beta-barrel_TonB"/>
</dbReference>
<keyword evidence="7 10" id="KW-0472">Membrane</keyword>
<keyword evidence="3 10" id="KW-1134">Transmembrane beta strand</keyword>
<evidence type="ECO:0000256" key="9">
    <source>
        <dbReference type="ARBA" id="ARBA00023237"/>
    </source>
</evidence>